<name>A0A8R7Q852_TRIUA</name>
<feature type="compositionally biased region" description="Pro residues" evidence="1">
    <location>
        <begin position="15"/>
        <end position="31"/>
    </location>
</feature>
<reference evidence="3" key="1">
    <citation type="journal article" date="2013" name="Nature">
        <title>Draft genome of the wheat A-genome progenitor Triticum urartu.</title>
        <authorList>
            <person name="Ling H.Q."/>
            <person name="Zhao S."/>
            <person name="Liu D."/>
            <person name="Wang J."/>
            <person name="Sun H."/>
            <person name="Zhang C."/>
            <person name="Fan H."/>
            <person name="Li D."/>
            <person name="Dong L."/>
            <person name="Tao Y."/>
            <person name="Gao C."/>
            <person name="Wu H."/>
            <person name="Li Y."/>
            <person name="Cui Y."/>
            <person name="Guo X."/>
            <person name="Zheng S."/>
            <person name="Wang B."/>
            <person name="Yu K."/>
            <person name="Liang Q."/>
            <person name="Yang W."/>
            <person name="Lou X."/>
            <person name="Chen J."/>
            <person name="Feng M."/>
            <person name="Jian J."/>
            <person name="Zhang X."/>
            <person name="Luo G."/>
            <person name="Jiang Y."/>
            <person name="Liu J."/>
            <person name="Wang Z."/>
            <person name="Sha Y."/>
            <person name="Zhang B."/>
            <person name="Wu H."/>
            <person name="Tang D."/>
            <person name="Shen Q."/>
            <person name="Xue P."/>
            <person name="Zou S."/>
            <person name="Wang X."/>
            <person name="Liu X."/>
            <person name="Wang F."/>
            <person name="Yang Y."/>
            <person name="An X."/>
            <person name="Dong Z."/>
            <person name="Zhang K."/>
            <person name="Zhang X."/>
            <person name="Luo M.C."/>
            <person name="Dvorak J."/>
            <person name="Tong Y."/>
            <person name="Wang J."/>
            <person name="Yang H."/>
            <person name="Li Z."/>
            <person name="Wang D."/>
            <person name="Zhang A."/>
            <person name="Wang J."/>
        </authorList>
    </citation>
    <scope>NUCLEOTIDE SEQUENCE</scope>
    <source>
        <strain evidence="3">cv. G1812</strain>
    </source>
</reference>
<evidence type="ECO:0000256" key="1">
    <source>
        <dbReference type="SAM" id="MobiDB-lite"/>
    </source>
</evidence>
<evidence type="ECO:0000313" key="2">
    <source>
        <dbReference type="EnsemblPlants" id="TuG1812G0400003426.01.T02"/>
    </source>
</evidence>
<protein>
    <submittedName>
        <fullName evidence="2">Uncharacterized protein</fullName>
    </submittedName>
</protein>
<feature type="compositionally biased region" description="Low complexity" evidence="1">
    <location>
        <begin position="32"/>
        <end position="41"/>
    </location>
</feature>
<keyword evidence="3" id="KW-1185">Reference proteome</keyword>
<dbReference type="AlphaFoldDB" id="A0A8R7Q852"/>
<sequence>MAAAPPALPDEQDHPPPPPPTRRPGLPPPRLPRLQGLGLRRLPPRIPPPPPRAPLGTPPCSASSSRTGETSASPASTPSPLRPSPSPYQSLRNKPADIRVASSDCSSQEGAACLWGRVSRRSYLGLKEFIAPLRVD</sequence>
<dbReference type="GeneID" id="125531592"/>
<feature type="region of interest" description="Disordered" evidence="1">
    <location>
        <begin position="1"/>
        <end position="95"/>
    </location>
</feature>
<dbReference type="Gramene" id="TuG1812G0400003426.01.T01">
    <property type="protein sequence ID" value="TuG1812G0400003426.01.T01"/>
    <property type="gene ID" value="TuG1812G0400003426.01"/>
</dbReference>
<dbReference type="RefSeq" id="XP_048551894.1">
    <property type="nucleotide sequence ID" value="XM_048695937.1"/>
</dbReference>
<accession>A0A8R7Q852</accession>
<feature type="compositionally biased region" description="Polar residues" evidence="1">
    <location>
        <begin position="60"/>
        <end position="69"/>
    </location>
</feature>
<evidence type="ECO:0000313" key="3">
    <source>
        <dbReference type="Proteomes" id="UP000015106"/>
    </source>
</evidence>
<dbReference type="EnsemblPlants" id="TuG1812G0400003426.01.T02">
    <property type="protein sequence ID" value="TuG1812G0400003426.01.T02"/>
    <property type="gene ID" value="TuG1812G0400003426.01"/>
</dbReference>
<feature type="compositionally biased region" description="Low complexity" evidence="1">
    <location>
        <begin position="70"/>
        <end position="79"/>
    </location>
</feature>
<dbReference type="EnsemblPlants" id="TuG1812G0400003426.01.T01">
    <property type="protein sequence ID" value="TuG1812G0400003426.01.T01"/>
    <property type="gene ID" value="TuG1812G0400003426.01"/>
</dbReference>
<proteinExistence type="predicted"/>
<dbReference type="Proteomes" id="UP000015106">
    <property type="component" value="Chromosome 4"/>
</dbReference>
<feature type="compositionally biased region" description="Pro residues" evidence="1">
    <location>
        <begin position="44"/>
        <end position="57"/>
    </location>
</feature>
<gene>
    <name evidence="2" type="primary">LOC125531592</name>
</gene>
<organism evidence="2 3">
    <name type="scientific">Triticum urartu</name>
    <name type="common">Red wild einkorn</name>
    <name type="synonym">Crithodium urartu</name>
    <dbReference type="NCBI Taxonomy" id="4572"/>
    <lineage>
        <taxon>Eukaryota</taxon>
        <taxon>Viridiplantae</taxon>
        <taxon>Streptophyta</taxon>
        <taxon>Embryophyta</taxon>
        <taxon>Tracheophyta</taxon>
        <taxon>Spermatophyta</taxon>
        <taxon>Magnoliopsida</taxon>
        <taxon>Liliopsida</taxon>
        <taxon>Poales</taxon>
        <taxon>Poaceae</taxon>
        <taxon>BOP clade</taxon>
        <taxon>Pooideae</taxon>
        <taxon>Triticodae</taxon>
        <taxon>Triticeae</taxon>
        <taxon>Triticinae</taxon>
        <taxon>Triticum</taxon>
    </lineage>
</organism>
<dbReference type="KEGG" id="tua:125531592"/>
<dbReference type="Gramene" id="TuG1812G0400003426.01.T02">
    <property type="protein sequence ID" value="TuG1812G0400003426.01.T02"/>
    <property type="gene ID" value="TuG1812G0400003426.01"/>
</dbReference>
<reference evidence="2" key="3">
    <citation type="submission" date="2022-06" db="UniProtKB">
        <authorList>
            <consortium name="EnsemblPlants"/>
        </authorList>
    </citation>
    <scope>IDENTIFICATION</scope>
</reference>
<reference evidence="2" key="2">
    <citation type="submission" date="2018-03" db="EMBL/GenBank/DDBJ databases">
        <title>The Triticum urartu genome reveals the dynamic nature of wheat genome evolution.</title>
        <authorList>
            <person name="Ling H."/>
            <person name="Ma B."/>
            <person name="Shi X."/>
            <person name="Liu H."/>
            <person name="Dong L."/>
            <person name="Sun H."/>
            <person name="Cao Y."/>
            <person name="Gao Q."/>
            <person name="Zheng S."/>
            <person name="Li Y."/>
            <person name="Yu Y."/>
            <person name="Du H."/>
            <person name="Qi M."/>
            <person name="Li Y."/>
            <person name="Yu H."/>
            <person name="Cui Y."/>
            <person name="Wang N."/>
            <person name="Chen C."/>
            <person name="Wu H."/>
            <person name="Zhao Y."/>
            <person name="Zhang J."/>
            <person name="Li Y."/>
            <person name="Zhou W."/>
            <person name="Zhang B."/>
            <person name="Hu W."/>
            <person name="Eijk M."/>
            <person name="Tang J."/>
            <person name="Witsenboer H."/>
            <person name="Zhao S."/>
            <person name="Li Z."/>
            <person name="Zhang A."/>
            <person name="Wang D."/>
            <person name="Liang C."/>
        </authorList>
    </citation>
    <scope>NUCLEOTIDE SEQUENCE [LARGE SCALE GENOMIC DNA]</scope>
    <source>
        <strain evidence="2">cv. G1812</strain>
    </source>
</reference>